<reference evidence="10" key="1">
    <citation type="submission" date="2020-11" db="EMBL/GenBank/DDBJ databases">
        <authorList>
            <person name="Tran Van P."/>
        </authorList>
    </citation>
    <scope>NUCLEOTIDE SEQUENCE</scope>
</reference>
<dbReference type="GO" id="GO:0089718">
    <property type="term" value="P:amino acid import across plasma membrane"/>
    <property type="evidence" value="ECO:0007669"/>
    <property type="project" value="TreeGrafter"/>
</dbReference>
<dbReference type="OrthoDB" id="6366319at2759"/>
<name>A0A7R9BYM4_9CRUS</name>
<accession>A0A7R9BYM4</accession>
<evidence type="ECO:0000256" key="8">
    <source>
        <dbReference type="SAM" id="MobiDB-lite"/>
    </source>
</evidence>
<dbReference type="PANTHER" id="PTHR11616">
    <property type="entry name" value="SODIUM/CHLORIDE DEPENDENT TRANSPORTER"/>
    <property type="match status" value="1"/>
</dbReference>
<dbReference type="InterPro" id="IPR000175">
    <property type="entry name" value="Na/ntran_symport"/>
</dbReference>
<keyword evidence="6 9" id="KW-1133">Transmembrane helix</keyword>
<dbReference type="EMBL" id="OA888698">
    <property type="protein sequence ID" value="CAD7284000.1"/>
    <property type="molecule type" value="Genomic_DNA"/>
</dbReference>
<keyword evidence="4 9" id="KW-0812">Transmembrane</keyword>
<evidence type="ECO:0000256" key="2">
    <source>
        <dbReference type="ARBA" id="ARBA00006459"/>
    </source>
</evidence>
<keyword evidence="7 9" id="KW-0472">Membrane</keyword>
<dbReference type="GO" id="GO:0005886">
    <property type="term" value="C:plasma membrane"/>
    <property type="evidence" value="ECO:0007669"/>
    <property type="project" value="TreeGrafter"/>
</dbReference>
<dbReference type="SUPFAM" id="SSF161070">
    <property type="entry name" value="SNF-like"/>
    <property type="match status" value="1"/>
</dbReference>
<dbReference type="GO" id="GO:0005283">
    <property type="term" value="F:amino acid:sodium symporter activity"/>
    <property type="evidence" value="ECO:0007669"/>
    <property type="project" value="TreeGrafter"/>
</dbReference>
<dbReference type="PROSITE" id="PS50267">
    <property type="entry name" value="NA_NEUROTRAN_SYMP_3"/>
    <property type="match status" value="1"/>
</dbReference>
<feature type="region of interest" description="Disordered" evidence="8">
    <location>
        <begin position="372"/>
        <end position="443"/>
    </location>
</feature>
<proteinExistence type="inferred from homology"/>
<dbReference type="AlphaFoldDB" id="A0A7R9BYM4"/>
<dbReference type="PANTHER" id="PTHR11616:SF323">
    <property type="entry name" value="SODIUM-DEPENDENT TRANSPORTER BEDRAGGLED"/>
    <property type="match status" value="1"/>
</dbReference>
<protein>
    <submittedName>
        <fullName evidence="10">Uncharacterized protein</fullName>
    </submittedName>
</protein>
<dbReference type="Pfam" id="PF00209">
    <property type="entry name" value="SNF"/>
    <property type="match status" value="1"/>
</dbReference>
<evidence type="ECO:0000313" key="11">
    <source>
        <dbReference type="Proteomes" id="UP000678499"/>
    </source>
</evidence>
<evidence type="ECO:0000256" key="1">
    <source>
        <dbReference type="ARBA" id="ARBA00004141"/>
    </source>
</evidence>
<dbReference type="GO" id="GO:0015179">
    <property type="term" value="F:L-amino acid transmembrane transporter activity"/>
    <property type="evidence" value="ECO:0007669"/>
    <property type="project" value="TreeGrafter"/>
</dbReference>
<evidence type="ECO:0000256" key="3">
    <source>
        <dbReference type="ARBA" id="ARBA00022448"/>
    </source>
</evidence>
<sequence length="519" mass="57029">MPFSMVFSNIKFEPAFHLAILWMAVLLVFSKGLRSYGKTVYFVVLIPIVTLCLVCGQLIATGRQQGFLFLESYAGFSWLEGLQNPEQWVAVSREVFFVWGLNGCAVMQMASHNRRNRRIAGEAVFVAVLVLAPLLLASFACGSCLHILAQAGFRYVTAVISFAHGTFRQMLNWELVEEPFVAWEKLDTTFSDDTEAPEPINSKFYMHWSDLARHLGGWIQVAPLLAVPLVASIQCIWYLSCGPSNVIERMMKLCRPSLSMDSNNGRHSDERHSFHCHQCQQQGHQNNMGLFDEHSEVGDAPEVVEADVPPKYTPPPSYSTATGTMLAKFLRRSFRHSLQHIQGLLHSSSSSPRGSVDATSAAAAATAATNGGFVISDDPAGNDSSSDGPPRETHYTLRAAERRRSNSHRTHTPPPDYNDLTSSDSFRSLGSSTSSTSTSSSTAAAGSFRLLRALQRTLSQRSRGMIMRMDNDDDEEVAATVGEDQQQQHRGRLVPSSAGATELVSVSTIDLESIDSTDA</sequence>
<feature type="region of interest" description="Disordered" evidence="8">
    <location>
        <begin position="477"/>
        <end position="496"/>
    </location>
</feature>
<dbReference type="Proteomes" id="UP000678499">
    <property type="component" value="Unassembled WGS sequence"/>
</dbReference>
<evidence type="ECO:0000313" key="10">
    <source>
        <dbReference type="EMBL" id="CAD7284000.1"/>
    </source>
</evidence>
<feature type="compositionally biased region" description="Low complexity" evidence="8">
    <location>
        <begin position="420"/>
        <end position="443"/>
    </location>
</feature>
<dbReference type="EMBL" id="CAJPEX010006661">
    <property type="protein sequence ID" value="CAG0924152.1"/>
    <property type="molecule type" value="Genomic_DNA"/>
</dbReference>
<evidence type="ECO:0000256" key="6">
    <source>
        <dbReference type="ARBA" id="ARBA00022989"/>
    </source>
</evidence>
<evidence type="ECO:0000256" key="7">
    <source>
        <dbReference type="ARBA" id="ARBA00023136"/>
    </source>
</evidence>
<evidence type="ECO:0000256" key="9">
    <source>
        <dbReference type="SAM" id="Phobius"/>
    </source>
</evidence>
<keyword evidence="3" id="KW-0813">Transport</keyword>
<comment type="similarity">
    <text evidence="2">Belongs to the sodium:neurotransmitter symporter (SNF) (TC 2.A.22) family.</text>
</comment>
<comment type="subcellular location">
    <subcellularLocation>
        <location evidence="1">Membrane</location>
        <topology evidence="1">Multi-pass membrane protein</topology>
    </subcellularLocation>
</comment>
<keyword evidence="5" id="KW-0769">Symport</keyword>
<feature type="compositionally biased region" description="Basic and acidic residues" evidence="8">
    <location>
        <begin position="389"/>
        <end position="404"/>
    </location>
</feature>
<dbReference type="InterPro" id="IPR037272">
    <property type="entry name" value="SNS_sf"/>
</dbReference>
<organism evidence="10">
    <name type="scientific">Notodromas monacha</name>
    <dbReference type="NCBI Taxonomy" id="399045"/>
    <lineage>
        <taxon>Eukaryota</taxon>
        <taxon>Metazoa</taxon>
        <taxon>Ecdysozoa</taxon>
        <taxon>Arthropoda</taxon>
        <taxon>Crustacea</taxon>
        <taxon>Oligostraca</taxon>
        <taxon>Ostracoda</taxon>
        <taxon>Podocopa</taxon>
        <taxon>Podocopida</taxon>
        <taxon>Cypridocopina</taxon>
        <taxon>Cypridoidea</taxon>
        <taxon>Cyprididae</taxon>
        <taxon>Notodromas</taxon>
    </lineage>
</organism>
<feature type="transmembrane region" description="Helical" evidence="9">
    <location>
        <begin position="123"/>
        <end position="149"/>
    </location>
</feature>
<gene>
    <name evidence="10" type="ORF">NMOB1V02_LOCUS11608</name>
</gene>
<feature type="transmembrane region" description="Helical" evidence="9">
    <location>
        <begin position="40"/>
        <end position="60"/>
    </location>
</feature>
<keyword evidence="11" id="KW-1185">Reference proteome</keyword>
<evidence type="ECO:0000256" key="5">
    <source>
        <dbReference type="ARBA" id="ARBA00022847"/>
    </source>
</evidence>
<evidence type="ECO:0000256" key="4">
    <source>
        <dbReference type="ARBA" id="ARBA00022692"/>
    </source>
</evidence>